<dbReference type="Gene3D" id="3.10.105.10">
    <property type="entry name" value="Dipeptide-binding Protein, Domain 3"/>
    <property type="match status" value="1"/>
</dbReference>
<dbReference type="InterPro" id="IPR000914">
    <property type="entry name" value="SBP_5_dom"/>
</dbReference>
<feature type="chain" id="PRO_5002593078" evidence="4">
    <location>
        <begin position="27"/>
        <end position="522"/>
    </location>
</feature>
<name>A0A0H1RIC0_9HYPH</name>
<dbReference type="PANTHER" id="PTHR30290">
    <property type="entry name" value="PERIPLASMIC BINDING COMPONENT OF ABC TRANSPORTER"/>
    <property type="match status" value="1"/>
</dbReference>
<gene>
    <name evidence="6" type="ORF">AA309_02635</name>
</gene>
<evidence type="ECO:0000256" key="2">
    <source>
        <dbReference type="ARBA" id="ARBA00005695"/>
    </source>
</evidence>
<dbReference type="SUPFAM" id="SSF53850">
    <property type="entry name" value="Periplasmic binding protein-like II"/>
    <property type="match status" value="1"/>
</dbReference>
<feature type="signal peptide" evidence="4">
    <location>
        <begin position="1"/>
        <end position="26"/>
    </location>
</feature>
<dbReference type="Gene3D" id="3.90.76.10">
    <property type="entry name" value="Dipeptide-binding Protein, Domain 1"/>
    <property type="match status" value="1"/>
</dbReference>
<dbReference type="PIRSF" id="PIRSF002741">
    <property type="entry name" value="MppA"/>
    <property type="match status" value="1"/>
</dbReference>
<dbReference type="OrthoDB" id="9803988at2"/>
<evidence type="ECO:0000256" key="1">
    <source>
        <dbReference type="ARBA" id="ARBA00004418"/>
    </source>
</evidence>
<dbReference type="InterPro" id="IPR039424">
    <property type="entry name" value="SBP_5"/>
</dbReference>
<dbReference type="STRING" id="1225564.AA309_02635"/>
<evidence type="ECO:0000313" key="7">
    <source>
        <dbReference type="Proteomes" id="UP000035489"/>
    </source>
</evidence>
<comment type="similarity">
    <text evidence="2">Belongs to the bacterial solute-binding protein 5 family.</text>
</comment>
<dbReference type="InterPro" id="IPR030678">
    <property type="entry name" value="Peptide/Ni-bd"/>
</dbReference>
<comment type="subcellular location">
    <subcellularLocation>
        <location evidence="1">Periplasm</location>
    </subcellularLocation>
</comment>
<dbReference type="RefSeq" id="WP_047187441.1">
    <property type="nucleotide sequence ID" value="NZ_LCYG01000010.1"/>
</dbReference>
<organism evidence="6 7">
    <name type="scientific">Microvirga vignae</name>
    <dbReference type="NCBI Taxonomy" id="1225564"/>
    <lineage>
        <taxon>Bacteria</taxon>
        <taxon>Pseudomonadati</taxon>
        <taxon>Pseudomonadota</taxon>
        <taxon>Alphaproteobacteria</taxon>
        <taxon>Hyphomicrobiales</taxon>
        <taxon>Methylobacteriaceae</taxon>
        <taxon>Microvirga</taxon>
    </lineage>
</organism>
<protein>
    <submittedName>
        <fullName evidence="6">Peptide ABC transporter substrate-binding protein</fullName>
    </submittedName>
</protein>
<keyword evidence="3 4" id="KW-0732">Signal</keyword>
<dbReference type="Gene3D" id="3.40.190.10">
    <property type="entry name" value="Periplasmic binding protein-like II"/>
    <property type="match status" value="1"/>
</dbReference>
<feature type="domain" description="Solute-binding protein family 5" evidence="5">
    <location>
        <begin position="72"/>
        <end position="432"/>
    </location>
</feature>
<dbReference type="GO" id="GO:1904680">
    <property type="term" value="F:peptide transmembrane transporter activity"/>
    <property type="evidence" value="ECO:0007669"/>
    <property type="project" value="TreeGrafter"/>
</dbReference>
<dbReference type="AlphaFoldDB" id="A0A0H1RIC0"/>
<reference evidence="6 7" key="1">
    <citation type="submission" date="2015-05" db="EMBL/GenBank/DDBJ databases">
        <title>Draft genome sequence of Microvirga vignae strain BR3299, a novel nitrogen fixing bacteria isolated from Brazil semi-aired region.</title>
        <authorList>
            <person name="Zilli J.E."/>
            <person name="Passos S.R."/>
            <person name="Leite J."/>
            <person name="Baldani J.I."/>
            <person name="Xavier G.R."/>
            <person name="Rumjaneck N.G."/>
            <person name="Simoes-Araujo J.L."/>
        </authorList>
    </citation>
    <scope>NUCLEOTIDE SEQUENCE [LARGE SCALE GENOMIC DNA]</scope>
    <source>
        <strain evidence="6 7">BR3299</strain>
    </source>
</reference>
<comment type="caution">
    <text evidence="6">The sequence shown here is derived from an EMBL/GenBank/DDBJ whole genome shotgun (WGS) entry which is preliminary data.</text>
</comment>
<sequence length="522" mass="57280">MKVKARTLLAGCLTGALMGVALPAQAQQAPLRISLNADIRSTNPGVNRDDNTDAVVLHVVEGLVAYGEDSSIKPLLAQSVSVSKDGLAYTFKLRNGVKFHNGTPLTAEDVAWSWKRYTDPKTEWRCLSEFDGRGRSKVQAVETPDAQTVVFRLDKPDALFLATLARTDCGMTGVIHKDSVKADGSWDRPIGTGPFKLEEWRRGEFVKLSKFDDYANPAEGKIDGYAGSKRPLVNEVRFVVVPDSAAAKAALLRGDIDVVPDLANADVKEIKANSSVGLSIAQNMGLSTLLIQTRDPLLSNVKIRQAIAAALDTPQITAAVTEGLAKHNNSIVPLSSSYHTAAHDKGYTYDPEAAQRLLKEAGYKGEPIVILTNKRYPQTFASSVLIQAMLQAVGINATLEVLEWGTQLDRYNKGNYQVMAFPYSARLDPSLSYDSVMGPKDKQPRKVWDNPEAQALLEKSMMVSDRAERQKIFDELHARFLKEVPFVMLYNGIEASAFRKNVQGYTASVLSKPRAWEVRIAN</sequence>
<dbReference type="Proteomes" id="UP000035489">
    <property type="component" value="Unassembled WGS sequence"/>
</dbReference>
<dbReference type="EMBL" id="LCYG01000010">
    <property type="protein sequence ID" value="KLK94606.1"/>
    <property type="molecule type" value="Genomic_DNA"/>
</dbReference>
<keyword evidence="7" id="KW-1185">Reference proteome</keyword>
<evidence type="ECO:0000256" key="3">
    <source>
        <dbReference type="ARBA" id="ARBA00022729"/>
    </source>
</evidence>
<evidence type="ECO:0000313" key="6">
    <source>
        <dbReference type="EMBL" id="KLK94606.1"/>
    </source>
</evidence>
<dbReference type="GO" id="GO:0043190">
    <property type="term" value="C:ATP-binding cassette (ABC) transporter complex"/>
    <property type="evidence" value="ECO:0007669"/>
    <property type="project" value="InterPro"/>
</dbReference>
<dbReference type="GO" id="GO:0015833">
    <property type="term" value="P:peptide transport"/>
    <property type="evidence" value="ECO:0007669"/>
    <property type="project" value="TreeGrafter"/>
</dbReference>
<dbReference type="GO" id="GO:0030288">
    <property type="term" value="C:outer membrane-bounded periplasmic space"/>
    <property type="evidence" value="ECO:0007669"/>
    <property type="project" value="UniProtKB-ARBA"/>
</dbReference>
<dbReference type="PANTHER" id="PTHR30290:SF38">
    <property type="entry name" value="D,D-DIPEPTIDE-BINDING PERIPLASMIC PROTEIN DDPA-RELATED"/>
    <property type="match status" value="1"/>
</dbReference>
<proteinExistence type="inferred from homology"/>
<dbReference type="PATRIC" id="fig|1225564.3.peg.30"/>
<evidence type="ECO:0000259" key="5">
    <source>
        <dbReference type="Pfam" id="PF00496"/>
    </source>
</evidence>
<evidence type="ECO:0000256" key="4">
    <source>
        <dbReference type="SAM" id="SignalP"/>
    </source>
</evidence>
<dbReference type="Pfam" id="PF00496">
    <property type="entry name" value="SBP_bac_5"/>
    <property type="match status" value="1"/>
</dbReference>
<accession>A0A0H1RIC0</accession>